<dbReference type="InterPro" id="IPR000835">
    <property type="entry name" value="HTH_MarR-typ"/>
</dbReference>
<dbReference type="InterPro" id="IPR036388">
    <property type="entry name" value="WH-like_DNA-bd_sf"/>
</dbReference>
<dbReference type="EMBL" id="BSTJ01000009">
    <property type="protein sequence ID" value="GLY78624.1"/>
    <property type="molecule type" value="Genomic_DNA"/>
</dbReference>
<organism evidence="2 3">
    <name type="scientific">Actinoallomurus iriomotensis</name>
    <dbReference type="NCBI Taxonomy" id="478107"/>
    <lineage>
        <taxon>Bacteria</taxon>
        <taxon>Bacillati</taxon>
        <taxon>Actinomycetota</taxon>
        <taxon>Actinomycetes</taxon>
        <taxon>Streptosporangiales</taxon>
        <taxon>Thermomonosporaceae</taxon>
        <taxon>Actinoallomurus</taxon>
    </lineage>
</organism>
<dbReference type="InterPro" id="IPR036390">
    <property type="entry name" value="WH_DNA-bd_sf"/>
</dbReference>
<dbReference type="PANTHER" id="PTHR33164">
    <property type="entry name" value="TRANSCRIPTIONAL REGULATOR, MARR FAMILY"/>
    <property type="match status" value="1"/>
</dbReference>
<dbReference type="Pfam" id="PF12802">
    <property type="entry name" value="MarR_2"/>
    <property type="match status" value="1"/>
</dbReference>
<reference evidence="2" key="1">
    <citation type="submission" date="2023-03" db="EMBL/GenBank/DDBJ databases">
        <title>Actinoallomurus iriomotensis NBRC 103681.</title>
        <authorList>
            <person name="Ichikawa N."/>
            <person name="Sato H."/>
            <person name="Tonouchi N."/>
        </authorList>
    </citation>
    <scope>NUCLEOTIDE SEQUENCE</scope>
    <source>
        <strain evidence="2">NBRC 103681</strain>
    </source>
</reference>
<proteinExistence type="predicted"/>
<gene>
    <name evidence="2" type="ORF">Airi01_068910</name>
</gene>
<dbReference type="PROSITE" id="PS50995">
    <property type="entry name" value="HTH_MARR_2"/>
    <property type="match status" value="1"/>
</dbReference>
<protein>
    <submittedName>
        <fullName evidence="2">Transcriptional regulator</fullName>
    </submittedName>
</protein>
<accession>A0A9W6VSZ9</accession>
<dbReference type="PRINTS" id="PR00598">
    <property type="entry name" value="HTHMARR"/>
</dbReference>
<dbReference type="GO" id="GO:0003700">
    <property type="term" value="F:DNA-binding transcription factor activity"/>
    <property type="evidence" value="ECO:0007669"/>
    <property type="project" value="InterPro"/>
</dbReference>
<dbReference type="Gene3D" id="1.10.10.10">
    <property type="entry name" value="Winged helix-like DNA-binding domain superfamily/Winged helix DNA-binding domain"/>
    <property type="match status" value="1"/>
</dbReference>
<evidence type="ECO:0000313" key="3">
    <source>
        <dbReference type="Proteomes" id="UP001165135"/>
    </source>
</evidence>
<evidence type="ECO:0000259" key="1">
    <source>
        <dbReference type="PROSITE" id="PS50995"/>
    </source>
</evidence>
<dbReference type="SUPFAM" id="SSF46785">
    <property type="entry name" value="Winged helix' DNA-binding domain"/>
    <property type="match status" value="1"/>
</dbReference>
<evidence type="ECO:0000313" key="2">
    <source>
        <dbReference type="EMBL" id="GLY78624.1"/>
    </source>
</evidence>
<comment type="caution">
    <text evidence="2">The sequence shown here is derived from an EMBL/GenBank/DDBJ whole genome shotgun (WGS) entry which is preliminary data.</text>
</comment>
<dbReference type="PANTHER" id="PTHR33164:SF106">
    <property type="entry name" value="TRANSCRIPTIONAL REGULATORY PROTEIN"/>
    <property type="match status" value="1"/>
</dbReference>
<dbReference type="AlphaFoldDB" id="A0A9W6VSZ9"/>
<dbReference type="GO" id="GO:0006950">
    <property type="term" value="P:response to stress"/>
    <property type="evidence" value="ECO:0007669"/>
    <property type="project" value="TreeGrafter"/>
</dbReference>
<dbReference type="InterPro" id="IPR039422">
    <property type="entry name" value="MarR/SlyA-like"/>
</dbReference>
<dbReference type="SMART" id="SM00347">
    <property type="entry name" value="HTH_MARR"/>
    <property type="match status" value="1"/>
</dbReference>
<dbReference type="Proteomes" id="UP001165135">
    <property type="component" value="Unassembled WGS sequence"/>
</dbReference>
<sequence length="150" mass="16116">MPENAHEVYRRYLAAVVLHGQASGAAVGLGGTDLYALSVLAATGSMTPGELAARTGLTSGATTRLIDRLERDGHVRRVADPTDRRRLHVEPTGRDVGVDAAVDPARRKVGDILAGYTAEQLTTLFDYFTRAATAFEEATEELQAAAERRH</sequence>
<feature type="domain" description="HTH marR-type" evidence="1">
    <location>
        <begin position="1"/>
        <end position="133"/>
    </location>
</feature>
<name>A0A9W6VSZ9_9ACTN</name>